<accession>A0A622C551</accession>
<feature type="transmembrane region" description="Helical" evidence="1">
    <location>
        <begin position="7"/>
        <end position="28"/>
    </location>
</feature>
<dbReference type="GO" id="GO:0016746">
    <property type="term" value="F:acyltransferase activity"/>
    <property type="evidence" value="ECO:0007669"/>
    <property type="project" value="UniProtKB-KW"/>
</dbReference>
<evidence type="ECO:0000256" key="1">
    <source>
        <dbReference type="SAM" id="Phobius"/>
    </source>
</evidence>
<sequence>IGENTVHILAMHFFFFKIATLLLTIVGLKQIDDLHRIDGPSNGSIIETITYLSFGIVFPLVLVSLVRKIRSKIFVNKYSPA</sequence>
<proteinExistence type="predicted"/>
<keyword evidence="1" id="KW-1133">Transmembrane helix</keyword>
<keyword evidence="2" id="KW-0012">Acyltransferase</keyword>
<organism evidence="2">
    <name type="scientific">Salmonella enterica</name>
    <name type="common">Salmonella choleraesuis</name>
    <dbReference type="NCBI Taxonomy" id="28901"/>
    <lineage>
        <taxon>Bacteria</taxon>
        <taxon>Pseudomonadati</taxon>
        <taxon>Pseudomonadota</taxon>
        <taxon>Gammaproteobacteria</taxon>
        <taxon>Enterobacterales</taxon>
        <taxon>Enterobacteriaceae</taxon>
        <taxon>Salmonella</taxon>
    </lineage>
</organism>
<reference evidence="2" key="1">
    <citation type="submission" date="2019-09" db="EMBL/GenBank/DDBJ databases">
        <authorList>
            <consortium name="NARMS: The National Antimicrobial Resistance Monitoring System"/>
        </authorList>
    </citation>
    <scope>NUCLEOTIDE SEQUENCE</scope>
    <source>
        <strain evidence="2">CVM N19S0434</strain>
    </source>
</reference>
<protein>
    <submittedName>
        <fullName evidence="2">Acyltransferase</fullName>
    </submittedName>
</protein>
<feature type="non-terminal residue" evidence="2">
    <location>
        <position position="1"/>
    </location>
</feature>
<evidence type="ECO:0000313" key="2">
    <source>
        <dbReference type="EMBL" id="ECY8930918.1"/>
    </source>
</evidence>
<name>A0A622C551_SALER</name>
<keyword evidence="1" id="KW-0472">Membrane</keyword>
<dbReference type="AlphaFoldDB" id="A0A622C551"/>
<gene>
    <name evidence="2" type="ORF">F7L53_23070</name>
</gene>
<feature type="transmembrane region" description="Helical" evidence="1">
    <location>
        <begin position="48"/>
        <end position="66"/>
    </location>
</feature>
<keyword evidence="2" id="KW-0808">Transferase</keyword>
<keyword evidence="1" id="KW-0812">Transmembrane</keyword>
<comment type="caution">
    <text evidence="2">The sequence shown here is derived from an EMBL/GenBank/DDBJ whole genome shotgun (WGS) entry which is preliminary data.</text>
</comment>
<dbReference type="EMBL" id="AALEQZ010000032">
    <property type="protein sequence ID" value="ECY8930918.1"/>
    <property type="molecule type" value="Genomic_DNA"/>
</dbReference>